<feature type="binding site" evidence="7">
    <location>
        <position position="375"/>
    </location>
    <ligand>
        <name>[4Fe-4S] cluster</name>
        <dbReference type="ChEBI" id="CHEBI:49883"/>
    </ligand>
</feature>
<feature type="binding site" evidence="7">
    <location>
        <position position="302"/>
    </location>
    <ligand>
        <name>[4Fe-4S] cluster</name>
        <dbReference type="ChEBI" id="CHEBI:49883"/>
    </ligand>
</feature>
<dbReference type="GO" id="GO:0051539">
    <property type="term" value="F:4 iron, 4 sulfur cluster binding"/>
    <property type="evidence" value="ECO:0007669"/>
    <property type="project" value="UniProtKB-UniRule"/>
</dbReference>
<dbReference type="GO" id="GO:1990077">
    <property type="term" value="C:primosome complex"/>
    <property type="evidence" value="ECO:0007669"/>
    <property type="project" value="UniProtKB-KW"/>
</dbReference>
<sequence>MGSTSPTTAALSILWDVIKSHTHSWRTACHASPATPRPEPEGVAESGEREGAGYDGSGHARPTREHVPEHRPTVNLLLMAKYPWLEEARMFAEGFGHGDLPDAAYKRAVERVREAMAKGEHGVSFKAEDVLAEVLSFPTARALCIVVDDIWLKKRWTSAEAARCERLMHAEEEDTLRFLISRSPLKACAADVAERRYGEFKMHIADYLSNAKDLLTDPAWKLVNQVVDGGYVYLDRARTVRLLGQAVYRRLLEGLMGARPVDVRPEGLPESFMRAAESIKRIVAKRRPKRRHPSDSDAWPPCMAAILQRVKDGKDVAHVEKFSLAAFMLARGFTVDEVLGLFSGRADFDERTARYQVEHIAGLRGSRTKYLPPSCEKMRSLGMCVDGGVRCAGKIRNPVQYHE</sequence>
<keyword evidence="2 7" id="KW-0639">Primosome</keyword>
<keyword evidence="1 7" id="KW-0004">4Fe-4S</keyword>
<evidence type="ECO:0000313" key="10">
    <source>
        <dbReference type="EMBL" id="PUA34279.1"/>
    </source>
</evidence>
<reference evidence="10 11" key="1">
    <citation type="submission" date="2017-04" db="EMBL/GenBank/DDBJ databases">
        <title>Draft Aigarchaeota genome from a New Zealand hot spring.</title>
        <authorList>
            <person name="Reysenbach A.-L."/>
            <person name="Donaho J.A."/>
            <person name="Gerhart J."/>
            <person name="Kelley J.F."/>
            <person name="Kouba K."/>
            <person name="Podar M."/>
            <person name="Stott M."/>
        </authorList>
    </citation>
    <scope>NUCLEOTIDE SEQUENCE [LARGE SCALE GENOMIC DNA]</scope>
    <source>
        <strain evidence="10">NZ13_MG1</strain>
    </source>
</reference>
<evidence type="ECO:0000256" key="7">
    <source>
        <dbReference type="HAMAP-Rule" id="MF_00701"/>
    </source>
</evidence>
<dbReference type="Proteomes" id="UP000244066">
    <property type="component" value="Unassembled WGS sequence"/>
</dbReference>
<evidence type="ECO:0000256" key="5">
    <source>
        <dbReference type="ARBA" id="ARBA00023004"/>
    </source>
</evidence>
<dbReference type="PANTHER" id="PTHR10537">
    <property type="entry name" value="DNA PRIMASE LARGE SUBUNIT"/>
    <property type="match status" value="1"/>
</dbReference>
<comment type="subunit">
    <text evidence="7">Heterodimer of a small subunit (PriS) and a large subunit (PriL).</text>
</comment>
<dbReference type="Pfam" id="PF04104">
    <property type="entry name" value="DNA_primase_lrg"/>
    <property type="match status" value="1"/>
</dbReference>
<dbReference type="InterPro" id="IPR058560">
    <property type="entry name" value="DNA_primase_C"/>
</dbReference>
<evidence type="ECO:0000259" key="9">
    <source>
        <dbReference type="Pfam" id="PF04104"/>
    </source>
</evidence>
<dbReference type="GO" id="GO:0003899">
    <property type="term" value="F:DNA-directed RNA polymerase activity"/>
    <property type="evidence" value="ECO:0007669"/>
    <property type="project" value="InterPro"/>
</dbReference>
<comment type="function">
    <text evidence="7">Regulatory subunit of DNA primase, an RNA polymerase that catalyzes the synthesis of short RNA molecules used as primers for DNA polymerase during DNA replication. Stabilizes and modulates the activity of the small subunit, increasing the rate of DNA synthesis, and conferring RNA synthesis capability. The DNA polymerase activity may enable DNA primase to also catalyze primer extension after primer synthesis. May also play a role in DNA repair.</text>
</comment>
<dbReference type="InterPro" id="IPR023642">
    <property type="entry name" value="DNA_primase_lsu_PriL"/>
</dbReference>
<evidence type="ECO:0000256" key="2">
    <source>
        <dbReference type="ARBA" id="ARBA00022515"/>
    </source>
</evidence>
<dbReference type="HAMAP" id="MF_00701">
    <property type="entry name" value="DNA_primase_lrg_arc"/>
    <property type="match status" value="1"/>
</dbReference>
<proteinExistence type="inferred from homology"/>
<evidence type="ECO:0000256" key="6">
    <source>
        <dbReference type="ARBA" id="ARBA00023014"/>
    </source>
</evidence>
<dbReference type="CDD" id="cd06560">
    <property type="entry name" value="PriL"/>
    <property type="match status" value="1"/>
</dbReference>
<feature type="region of interest" description="Disordered" evidence="8">
    <location>
        <begin position="28"/>
        <end position="69"/>
    </location>
</feature>
<dbReference type="SUPFAM" id="SSF140914">
    <property type="entry name" value="PriB N-terminal domain-like"/>
    <property type="match status" value="1"/>
</dbReference>
<comment type="cofactor">
    <cofactor evidence="7">
        <name>[4Fe-4S] cluster</name>
        <dbReference type="ChEBI" id="CHEBI:49883"/>
    </cofactor>
    <text evidence="7">Binds 1 [4Fe-4S] cluster.</text>
</comment>
<comment type="similarity">
    <text evidence="7">Belongs to the eukaryotic-type primase large subunit family.</text>
</comment>
<protein>
    <recommendedName>
        <fullName evidence="7">DNA primase large subunit PriL</fullName>
    </recommendedName>
</protein>
<dbReference type="GO" id="GO:0046872">
    <property type="term" value="F:metal ion binding"/>
    <property type="evidence" value="ECO:0007669"/>
    <property type="project" value="UniProtKB-KW"/>
</dbReference>
<keyword evidence="6 7" id="KW-0411">Iron-sulfur</keyword>
<accession>A0A2R7YAE3</accession>
<comment type="caution">
    <text evidence="10">The sequence shown here is derived from an EMBL/GenBank/DDBJ whole genome shotgun (WGS) entry which is preliminary data.</text>
</comment>
<name>A0A2R7YAE3_9ARCH</name>
<dbReference type="AlphaFoldDB" id="A0A2R7YAE3"/>
<organism evidence="10 11">
    <name type="scientific">Candidatus Terraquivivens tikiterensis</name>
    <dbReference type="NCBI Taxonomy" id="1980982"/>
    <lineage>
        <taxon>Archaea</taxon>
        <taxon>Nitrososphaerota</taxon>
        <taxon>Candidatus Wolframiiraptoraceae</taxon>
        <taxon>Candidatus Terraquivivens</taxon>
    </lineage>
</organism>
<feature type="binding site" evidence="7">
    <location>
        <position position="384"/>
    </location>
    <ligand>
        <name>[4Fe-4S] cluster</name>
        <dbReference type="ChEBI" id="CHEBI:49883"/>
    </ligand>
</feature>
<dbReference type="PANTHER" id="PTHR10537:SF3">
    <property type="entry name" value="DNA PRIMASE LARGE SUBUNIT"/>
    <property type="match status" value="1"/>
</dbReference>
<dbReference type="Pfam" id="PF26466">
    <property type="entry name" value="DNA_primase_lrg_N"/>
    <property type="match status" value="1"/>
</dbReference>
<feature type="domain" description="DNA primase large subunit C-terminal" evidence="9">
    <location>
        <begin position="296"/>
        <end position="380"/>
    </location>
</feature>
<dbReference type="InterPro" id="IPR007238">
    <property type="entry name" value="DNA_primase_lsu_euk/arc"/>
</dbReference>
<evidence type="ECO:0000256" key="1">
    <source>
        <dbReference type="ARBA" id="ARBA00022485"/>
    </source>
</evidence>
<keyword evidence="3 7" id="KW-0235">DNA replication</keyword>
<dbReference type="EMBL" id="NDWU01000001">
    <property type="protein sequence ID" value="PUA34279.1"/>
    <property type="molecule type" value="Genomic_DNA"/>
</dbReference>
<keyword evidence="4 7" id="KW-0479">Metal-binding</keyword>
<dbReference type="GO" id="GO:0006269">
    <property type="term" value="P:DNA replication, synthesis of primer"/>
    <property type="evidence" value="ECO:0007669"/>
    <property type="project" value="UniProtKB-UniRule"/>
</dbReference>
<evidence type="ECO:0000256" key="8">
    <source>
        <dbReference type="SAM" id="MobiDB-lite"/>
    </source>
</evidence>
<dbReference type="GO" id="GO:0006270">
    <property type="term" value="P:DNA replication initiation"/>
    <property type="evidence" value="ECO:0007669"/>
    <property type="project" value="TreeGrafter"/>
</dbReference>
<evidence type="ECO:0000313" key="11">
    <source>
        <dbReference type="Proteomes" id="UP000244066"/>
    </source>
</evidence>
<keyword evidence="5 7" id="KW-0408">Iron</keyword>
<evidence type="ECO:0000256" key="4">
    <source>
        <dbReference type="ARBA" id="ARBA00022723"/>
    </source>
</evidence>
<gene>
    <name evidence="7" type="primary">priL</name>
    <name evidence="10" type="ORF">B9J98_00045</name>
</gene>
<evidence type="ECO:0000256" key="3">
    <source>
        <dbReference type="ARBA" id="ARBA00022705"/>
    </source>
</evidence>
<feature type="binding site" evidence="7">
    <location>
        <position position="391"/>
    </location>
    <ligand>
        <name>[4Fe-4S] cluster</name>
        <dbReference type="ChEBI" id="CHEBI:49883"/>
    </ligand>
</feature>